<dbReference type="SMART" id="SM00740">
    <property type="entry name" value="PASTA"/>
    <property type="match status" value="2"/>
</dbReference>
<feature type="compositionally biased region" description="Low complexity" evidence="1">
    <location>
        <begin position="189"/>
        <end position="198"/>
    </location>
</feature>
<dbReference type="Gene3D" id="3.30.10.20">
    <property type="match status" value="2"/>
</dbReference>
<evidence type="ECO:0000259" key="3">
    <source>
        <dbReference type="PROSITE" id="PS51178"/>
    </source>
</evidence>
<dbReference type="InterPro" id="IPR005543">
    <property type="entry name" value="PASTA_dom"/>
</dbReference>
<evidence type="ECO:0000256" key="2">
    <source>
        <dbReference type="SAM" id="Phobius"/>
    </source>
</evidence>
<reference evidence="4" key="1">
    <citation type="submission" date="2016-04" db="EMBL/GenBank/DDBJ databases">
        <authorList>
            <person name="Evans L.H."/>
            <person name="Alamgir A."/>
            <person name="Owens N."/>
            <person name="Weber N.D."/>
            <person name="Virtaneva K."/>
            <person name="Barbian K."/>
            <person name="Babar A."/>
            <person name="Rosenke K."/>
        </authorList>
    </citation>
    <scope>NUCLEOTIDE SEQUENCE</scope>
    <source>
        <strain evidence="4">86-2</strain>
    </source>
</reference>
<dbReference type="RefSeq" id="WP_296949012.1">
    <property type="nucleotide sequence ID" value="NZ_LT599021.1"/>
</dbReference>
<sequence length="207" mass="22690">MKKENIISRLLKNIYVKNVLMMIGAFVGLVIIVLFLLNFYTKHNESITVPTVKGLQVQDAAGILESSDLRYEISDSIFQAEGAPGSIIEQIPKEQSKVKKGRTVFLVIKAKGVQLVSVPELKDYSRRQAEAQLASLGFNKVTIQEVPAAYKGLVISISYRGKQLTPNQKIPKGSPLVMTVGAGGDISEGDSISEQSDSQDIEKSFFE</sequence>
<feature type="region of interest" description="Disordered" evidence="1">
    <location>
        <begin position="185"/>
        <end position="207"/>
    </location>
</feature>
<dbReference type="PROSITE" id="PS51178">
    <property type="entry name" value="PASTA"/>
    <property type="match status" value="1"/>
</dbReference>
<dbReference type="Pfam" id="PF03793">
    <property type="entry name" value="PASTA"/>
    <property type="match status" value="2"/>
</dbReference>
<proteinExistence type="predicted"/>
<feature type="transmembrane region" description="Helical" evidence="2">
    <location>
        <begin position="20"/>
        <end position="40"/>
    </location>
</feature>
<dbReference type="SUPFAM" id="SSF54184">
    <property type="entry name" value="Penicillin-binding protein 2x (pbp-2x), c-terminal domain"/>
    <property type="match status" value="1"/>
</dbReference>
<dbReference type="CDD" id="cd06577">
    <property type="entry name" value="PASTA_pknB"/>
    <property type="match status" value="1"/>
</dbReference>
<evidence type="ECO:0000313" key="4">
    <source>
        <dbReference type="EMBL" id="SBV99388.1"/>
    </source>
</evidence>
<keyword evidence="2" id="KW-1133">Transmembrane helix</keyword>
<keyword evidence="2" id="KW-0812">Transmembrane</keyword>
<dbReference type="EMBL" id="FLUL01000001">
    <property type="protein sequence ID" value="SBV99388.1"/>
    <property type="molecule type" value="Genomic_DNA"/>
</dbReference>
<protein>
    <recommendedName>
        <fullName evidence="3">PASTA domain-containing protein</fullName>
    </recommendedName>
</protein>
<organism evidence="4">
    <name type="scientific">uncultured Dysgonomonas sp</name>
    <dbReference type="NCBI Taxonomy" id="206096"/>
    <lineage>
        <taxon>Bacteria</taxon>
        <taxon>Pseudomonadati</taxon>
        <taxon>Bacteroidota</taxon>
        <taxon>Bacteroidia</taxon>
        <taxon>Bacteroidales</taxon>
        <taxon>Dysgonomonadaceae</taxon>
        <taxon>Dysgonomonas</taxon>
        <taxon>environmental samples</taxon>
    </lineage>
</organism>
<name>A0A212JIW9_9BACT</name>
<gene>
    <name evidence="4" type="ORF">KL86DYS2_11644</name>
</gene>
<feature type="domain" description="PASTA" evidence="3">
    <location>
        <begin position="43"/>
        <end position="110"/>
    </location>
</feature>
<dbReference type="AlphaFoldDB" id="A0A212JIW9"/>
<accession>A0A212JIW9</accession>
<keyword evidence="2" id="KW-0472">Membrane</keyword>
<evidence type="ECO:0000256" key="1">
    <source>
        <dbReference type="SAM" id="MobiDB-lite"/>
    </source>
</evidence>